<dbReference type="SUPFAM" id="SSF51735">
    <property type="entry name" value="NAD(P)-binding Rossmann-fold domains"/>
    <property type="match status" value="1"/>
</dbReference>
<evidence type="ECO:0000313" key="3">
    <source>
        <dbReference type="EMBL" id="MBC5734643.1"/>
    </source>
</evidence>
<accession>A0A8J6MFF0</accession>
<comment type="caution">
    <text evidence="3">The sequence shown here is derived from an EMBL/GenBank/DDBJ whole genome shotgun (WGS) entry which is preliminary data.</text>
</comment>
<evidence type="ECO:0000313" key="4">
    <source>
        <dbReference type="Proteomes" id="UP000661435"/>
    </source>
</evidence>
<dbReference type="Pfam" id="PF02317">
    <property type="entry name" value="Octopine_DH"/>
    <property type="match status" value="1"/>
</dbReference>
<protein>
    <submittedName>
        <fullName evidence="3">NAD/NADP octopine/nopaline dehydrogenase family protein</fullName>
    </submittedName>
</protein>
<organism evidence="3 4">
    <name type="scientific">Lawsonibacter hominis</name>
    <dbReference type="NCBI Taxonomy" id="2763053"/>
    <lineage>
        <taxon>Bacteria</taxon>
        <taxon>Bacillati</taxon>
        <taxon>Bacillota</taxon>
        <taxon>Clostridia</taxon>
        <taxon>Eubacteriales</taxon>
        <taxon>Oscillospiraceae</taxon>
        <taxon>Lawsonibacter</taxon>
    </lineage>
</organism>
<dbReference type="Proteomes" id="UP000661435">
    <property type="component" value="Unassembled WGS sequence"/>
</dbReference>
<dbReference type="InterPro" id="IPR008927">
    <property type="entry name" value="6-PGluconate_DH-like_C_sf"/>
</dbReference>
<feature type="domain" description="Ketopantoate reductase N-terminal" evidence="2">
    <location>
        <begin position="4"/>
        <end position="107"/>
    </location>
</feature>
<dbReference type="GO" id="GO:0016491">
    <property type="term" value="F:oxidoreductase activity"/>
    <property type="evidence" value="ECO:0007669"/>
    <property type="project" value="InterPro"/>
</dbReference>
<gene>
    <name evidence="3" type="ORF">H8S57_13040</name>
</gene>
<proteinExistence type="predicted"/>
<dbReference type="Pfam" id="PF02558">
    <property type="entry name" value="ApbA"/>
    <property type="match status" value="1"/>
</dbReference>
<name>A0A8J6MFF0_9FIRM</name>
<sequence length="352" mass="38450">MAQVAVLGGGGTGCYIAAELTLRGYSVNLYEEKAYWSENIDGILRRGGVKMTGLGLNGFAKLTQITDDLAKAVEGVELILVSMVAWRHKKLAQELKPLVRNDTVIVFSAGNFGSIVFKQVFGPECKAVVGETLGNLFSCRMLGEGVGIAAGRYQAKMVAAFPARDNKRLMERFSQFYDCEEAKNVFETALNAPNVVIHLAGAVLNTCAVERNPNFALYQDGLSAGVLRCQKTVEAEKKRIMDAMGYKMVIHTEHMEHVSQYDKYPELDCFRSLAGPSSMKHRYVVEDATIGDSILMQLGERLGIPTPTVHALVQVAGAINGENYFAKGLKLWDLGITGSTPEEMNGYLFTGD</sequence>
<keyword evidence="4" id="KW-1185">Reference proteome</keyword>
<dbReference type="InterPro" id="IPR036291">
    <property type="entry name" value="NAD(P)-bd_dom_sf"/>
</dbReference>
<dbReference type="PANTHER" id="PTHR38015">
    <property type="entry name" value="BLR6086 PROTEIN"/>
    <property type="match status" value="1"/>
</dbReference>
<dbReference type="PANTHER" id="PTHR38015:SF1">
    <property type="entry name" value="OPINE DEHYDROGENASE DOMAIN-CONTAINING PROTEIN"/>
    <property type="match status" value="1"/>
</dbReference>
<dbReference type="InterPro" id="IPR003421">
    <property type="entry name" value="Opine_DH"/>
</dbReference>
<dbReference type="SUPFAM" id="SSF48179">
    <property type="entry name" value="6-phosphogluconate dehydrogenase C-terminal domain-like"/>
    <property type="match status" value="1"/>
</dbReference>
<dbReference type="EMBL" id="JACOPP010000022">
    <property type="protein sequence ID" value="MBC5734643.1"/>
    <property type="molecule type" value="Genomic_DNA"/>
</dbReference>
<feature type="domain" description="Opine dehydrogenase" evidence="1">
    <location>
        <begin position="182"/>
        <end position="319"/>
    </location>
</feature>
<dbReference type="AlphaFoldDB" id="A0A8J6MFF0"/>
<reference evidence="3" key="1">
    <citation type="submission" date="2020-08" db="EMBL/GenBank/DDBJ databases">
        <title>Genome public.</title>
        <authorList>
            <person name="Liu C."/>
            <person name="Sun Q."/>
        </authorList>
    </citation>
    <scope>NUCLEOTIDE SEQUENCE</scope>
    <source>
        <strain evidence="3">NSJ-51</strain>
    </source>
</reference>
<dbReference type="Gene3D" id="1.10.1040.10">
    <property type="entry name" value="N-(1-d-carboxylethyl)-l-norvaline Dehydrogenase, domain 2"/>
    <property type="match status" value="1"/>
</dbReference>
<dbReference type="RefSeq" id="WP_186908472.1">
    <property type="nucleotide sequence ID" value="NZ_JACOPP010000022.1"/>
</dbReference>
<dbReference type="InterPro" id="IPR013332">
    <property type="entry name" value="KPR_N"/>
</dbReference>
<evidence type="ECO:0000259" key="2">
    <source>
        <dbReference type="Pfam" id="PF02558"/>
    </source>
</evidence>
<dbReference type="InterPro" id="IPR051729">
    <property type="entry name" value="Opine/Lysopine_DH"/>
</dbReference>
<dbReference type="InterPro" id="IPR013328">
    <property type="entry name" value="6PGD_dom2"/>
</dbReference>
<dbReference type="Gene3D" id="3.40.50.720">
    <property type="entry name" value="NAD(P)-binding Rossmann-like Domain"/>
    <property type="match status" value="1"/>
</dbReference>
<evidence type="ECO:0000259" key="1">
    <source>
        <dbReference type="Pfam" id="PF02317"/>
    </source>
</evidence>